<name>A0AAV4HGU2_9GAST</name>
<proteinExistence type="predicted"/>
<dbReference type="Proteomes" id="UP000762676">
    <property type="component" value="Unassembled WGS sequence"/>
</dbReference>
<protein>
    <submittedName>
        <fullName evidence="2">Uncharacterized protein</fullName>
    </submittedName>
</protein>
<evidence type="ECO:0000313" key="3">
    <source>
        <dbReference type="Proteomes" id="UP000762676"/>
    </source>
</evidence>
<accession>A0AAV4HGU2</accession>
<organism evidence="2 3">
    <name type="scientific">Elysia marginata</name>
    <dbReference type="NCBI Taxonomy" id="1093978"/>
    <lineage>
        <taxon>Eukaryota</taxon>
        <taxon>Metazoa</taxon>
        <taxon>Spiralia</taxon>
        <taxon>Lophotrochozoa</taxon>
        <taxon>Mollusca</taxon>
        <taxon>Gastropoda</taxon>
        <taxon>Heterobranchia</taxon>
        <taxon>Euthyneura</taxon>
        <taxon>Panpulmonata</taxon>
        <taxon>Sacoglossa</taxon>
        <taxon>Placobranchoidea</taxon>
        <taxon>Plakobranchidae</taxon>
        <taxon>Elysia</taxon>
    </lineage>
</organism>
<keyword evidence="3" id="KW-1185">Reference proteome</keyword>
<comment type="caution">
    <text evidence="2">The sequence shown here is derived from an EMBL/GenBank/DDBJ whole genome shotgun (WGS) entry which is preliminary data.</text>
</comment>
<keyword evidence="1" id="KW-0732">Signal</keyword>
<evidence type="ECO:0000256" key="1">
    <source>
        <dbReference type="SAM" id="SignalP"/>
    </source>
</evidence>
<dbReference type="AlphaFoldDB" id="A0AAV4HGU2"/>
<gene>
    <name evidence="2" type="ORF">ElyMa_006310000</name>
</gene>
<reference evidence="2 3" key="1">
    <citation type="journal article" date="2021" name="Elife">
        <title>Chloroplast acquisition without the gene transfer in kleptoplastic sea slugs, Plakobranchus ocellatus.</title>
        <authorList>
            <person name="Maeda T."/>
            <person name="Takahashi S."/>
            <person name="Yoshida T."/>
            <person name="Shimamura S."/>
            <person name="Takaki Y."/>
            <person name="Nagai Y."/>
            <person name="Toyoda A."/>
            <person name="Suzuki Y."/>
            <person name="Arimoto A."/>
            <person name="Ishii H."/>
            <person name="Satoh N."/>
            <person name="Nishiyama T."/>
            <person name="Hasebe M."/>
            <person name="Maruyama T."/>
            <person name="Minagawa J."/>
            <person name="Obokata J."/>
            <person name="Shigenobu S."/>
        </authorList>
    </citation>
    <scope>NUCLEOTIDE SEQUENCE [LARGE SCALE GENOMIC DNA]</scope>
</reference>
<feature type="chain" id="PRO_5043685764" evidence="1">
    <location>
        <begin position="23"/>
        <end position="403"/>
    </location>
</feature>
<feature type="signal peptide" evidence="1">
    <location>
        <begin position="1"/>
        <end position="22"/>
    </location>
</feature>
<sequence length="403" mass="44971">MNPGFSVCTFGGVLLCLQLSSAYIGFSHRAEVRGPFRHFSFGDSSHGMTSGSRVSLYFGPSSRTRTRSISRFGSSPNGYWRVLGSSSGGRTFRLGNHGSYARNPNLSPASIDVDSSGSSSSENTGIKTEDYFKSAQDIPMKLYNTVVCAVFKKPTNLPEARCPSYSSEVTWARFIIDLKCIRCGYHANPYRHGEKFSHYALRKVKTMLYGGVEQEEEQNLKRALLNRLNVKDLNLIFSRVYGPMVIFAEIARERLRMFYVSSPESTIDRLVDKDRKRLLVDLILAVNRKLLCPVCRTMFYTVDQIVTAVSERLLPRGLAHDKKIKALKAIKFISEAKLTSDKVSKLLGNLANGYQEGSLDVEMTCTVLGHAKATSYYCGVRESAWYDLHLGISSVTGSRSTFI</sequence>
<dbReference type="EMBL" id="BMAT01012679">
    <property type="protein sequence ID" value="GFR96884.1"/>
    <property type="molecule type" value="Genomic_DNA"/>
</dbReference>
<evidence type="ECO:0000313" key="2">
    <source>
        <dbReference type="EMBL" id="GFR96884.1"/>
    </source>
</evidence>